<dbReference type="Gene3D" id="3.40.50.720">
    <property type="entry name" value="NAD(P)-binding Rossmann-like Domain"/>
    <property type="match status" value="1"/>
</dbReference>
<comment type="similarity">
    <text evidence="1 11">Belongs to the glycosyl hydrolase 4 family.</text>
</comment>
<dbReference type="PRINTS" id="PR00732">
    <property type="entry name" value="GLHYDRLASE4"/>
</dbReference>
<keyword evidence="4 11" id="KW-0520">NAD</keyword>
<feature type="binding site" evidence="9">
    <location>
        <position position="165"/>
    </location>
    <ligand>
        <name>Mn(2+)</name>
        <dbReference type="ChEBI" id="CHEBI:29035"/>
    </ligand>
</feature>
<dbReference type="Gene3D" id="3.90.110.10">
    <property type="entry name" value="Lactate dehydrogenase/glycoside hydrolase, family 4, C-terminal"/>
    <property type="match status" value="1"/>
</dbReference>
<evidence type="ECO:0000256" key="1">
    <source>
        <dbReference type="ARBA" id="ARBA00010141"/>
    </source>
</evidence>
<feature type="site" description="Increases basicity of active site Tyr" evidence="10">
    <location>
        <position position="106"/>
    </location>
</feature>
<dbReference type="KEGG" id="sdv:BN159_1777"/>
<evidence type="ECO:0000313" key="13">
    <source>
        <dbReference type="EMBL" id="CCK26156.1"/>
    </source>
</evidence>
<dbReference type="EMBL" id="HE971709">
    <property type="protein sequence ID" value="CCK26156.1"/>
    <property type="molecule type" value="Genomic_DNA"/>
</dbReference>
<dbReference type="GO" id="GO:0005975">
    <property type="term" value="P:carbohydrate metabolic process"/>
    <property type="evidence" value="ECO:0007669"/>
    <property type="project" value="InterPro"/>
</dbReference>
<dbReference type="InterPro" id="IPR015955">
    <property type="entry name" value="Lactate_DH/Glyco_Ohase_4_C"/>
</dbReference>
<evidence type="ECO:0000256" key="5">
    <source>
        <dbReference type="ARBA" id="ARBA00023211"/>
    </source>
</evidence>
<evidence type="ECO:0000259" key="12">
    <source>
        <dbReference type="Pfam" id="PF11975"/>
    </source>
</evidence>
<feature type="active site" description="Proton acceptor" evidence="7">
    <location>
        <position position="245"/>
    </location>
</feature>
<feature type="domain" description="Glycosyl hydrolase family 4 C-terminal" evidence="12">
    <location>
        <begin position="191"/>
        <end position="422"/>
    </location>
</feature>
<dbReference type="GO" id="GO:0004553">
    <property type="term" value="F:hydrolase activity, hydrolyzing O-glycosyl compounds"/>
    <property type="evidence" value="ECO:0007669"/>
    <property type="project" value="InterPro"/>
</dbReference>
<evidence type="ECO:0000256" key="6">
    <source>
        <dbReference type="ARBA" id="ARBA00023295"/>
    </source>
</evidence>
<evidence type="ECO:0000256" key="9">
    <source>
        <dbReference type="PIRSR" id="PIRSR601088-3"/>
    </source>
</evidence>
<dbReference type="PANTHER" id="PTHR32092">
    <property type="entry name" value="6-PHOSPHO-BETA-GLUCOSIDASE-RELATED"/>
    <property type="match status" value="1"/>
</dbReference>
<dbReference type="InterPro" id="IPR022616">
    <property type="entry name" value="Glyco_hydro_4_C"/>
</dbReference>
<dbReference type="RefSeq" id="WP_015656550.1">
    <property type="nucleotide sequence ID" value="NC_020504.1"/>
</dbReference>
<evidence type="ECO:0000256" key="10">
    <source>
        <dbReference type="PIRSR" id="PIRSR601088-4"/>
    </source>
</evidence>
<dbReference type="PATRIC" id="fig|1214101.3.peg.1804"/>
<dbReference type="Pfam" id="PF02056">
    <property type="entry name" value="Glyco_hydro_4"/>
    <property type="match status" value="1"/>
</dbReference>
<keyword evidence="14" id="KW-1185">Reference proteome</keyword>
<dbReference type="HOGENOM" id="CLU_045951_0_1_11"/>
<dbReference type="CDD" id="cd05296">
    <property type="entry name" value="GH4_P_beta_glucosidase"/>
    <property type="match status" value="1"/>
</dbReference>
<keyword evidence="6 11" id="KW-0326">Glycosidase</keyword>
<dbReference type="GO" id="GO:0046872">
    <property type="term" value="F:metal ion binding"/>
    <property type="evidence" value="ECO:0007669"/>
    <property type="project" value="UniProtKB-KW"/>
</dbReference>
<protein>
    <submittedName>
        <fullName evidence="13">Glucosidase</fullName>
    </submittedName>
</protein>
<gene>
    <name evidence="13" type="ORF">BN159_1777</name>
</gene>
<evidence type="ECO:0000256" key="2">
    <source>
        <dbReference type="ARBA" id="ARBA00022723"/>
    </source>
</evidence>
<proteinExistence type="inferred from homology"/>
<dbReference type="SUPFAM" id="SSF51735">
    <property type="entry name" value="NAD(P)-binding Rossmann-fold domains"/>
    <property type="match status" value="1"/>
</dbReference>
<feature type="binding site" evidence="8">
    <location>
        <position position="144"/>
    </location>
    <ligand>
        <name>substrate</name>
    </ligand>
</feature>
<name>K4QTC4_STRDJ</name>
<comment type="cofactor">
    <cofactor evidence="11">
        <name>NAD(+)</name>
        <dbReference type="ChEBI" id="CHEBI:57540"/>
    </cofactor>
    <text evidence="11">Binds 1 NAD(+) per subunit.</text>
</comment>
<keyword evidence="9" id="KW-0533">Nickel</keyword>
<keyword evidence="9" id="KW-0408">Iron</keyword>
<accession>K4QTC4</accession>
<keyword evidence="2 9" id="KW-0479">Metal-binding</keyword>
<keyword evidence="5 9" id="KW-0464">Manganese</keyword>
<feature type="binding site" evidence="9">
    <location>
        <position position="196"/>
    </location>
    <ligand>
        <name>Mn(2+)</name>
        <dbReference type="ChEBI" id="CHEBI:29035"/>
    </ligand>
</feature>
<dbReference type="InterPro" id="IPR036291">
    <property type="entry name" value="NAD(P)-bd_dom_sf"/>
</dbReference>
<dbReference type="InterPro" id="IPR001088">
    <property type="entry name" value="Glyco_hydro_4"/>
</dbReference>
<dbReference type="Pfam" id="PF11975">
    <property type="entry name" value="Glyco_hydro_4C"/>
    <property type="match status" value="1"/>
</dbReference>
<evidence type="ECO:0000256" key="11">
    <source>
        <dbReference type="RuleBase" id="RU361152"/>
    </source>
</evidence>
<organism evidence="13 14">
    <name type="scientific">Streptomyces davaonensis (strain DSM 101723 / JCM 4913 / KCC S-0913 / 768)</name>
    <dbReference type="NCBI Taxonomy" id="1214101"/>
    <lineage>
        <taxon>Bacteria</taxon>
        <taxon>Bacillati</taxon>
        <taxon>Actinomycetota</taxon>
        <taxon>Actinomycetes</taxon>
        <taxon>Kitasatosporales</taxon>
        <taxon>Streptomycetaceae</taxon>
        <taxon>Streptomyces</taxon>
    </lineage>
</organism>
<evidence type="ECO:0000256" key="7">
    <source>
        <dbReference type="PIRSR" id="PIRSR601088-1"/>
    </source>
</evidence>
<dbReference type="InterPro" id="IPR019802">
    <property type="entry name" value="GlycHydrolase_4_CS"/>
</dbReference>
<feature type="binding site" evidence="8">
    <location>
        <position position="90"/>
    </location>
    <ligand>
        <name>substrate</name>
    </ligand>
</feature>
<sequence>MKLTILGGGGFRVPLVYGALLTDRREGRVTQVVLHDLDPRRLSAVTRVLAEQAAEIPDAPAVTATTDLDEALRGADFVFSAIRVGGLEGRANDERVALAEGVLGQETVGAGGIAYGLRTVPVAVDIARRVARLAPDAWVINFTNPAGLVTEAMSRHLGNRVIGICDSPVGLGRRIARVLGVKNPAEAWIDYVGLNHLGWVRGLRVAGRDELPRLLADPALLGSFEEGKLFGAEWLRSLGAIPNEYLHYYYFNREAVRAYQEAEQTRGAFLRDQQARFYDEMADPGASALLSWDRTRAEREATYMAENRETAGAGERDADDLSGGYEKVALALMRAIARDERTTLILNVRNRHTLSVLDDDAVIEVPCLVDANGAHPVAVDPLPGHATGLVCSVKAVEREVLAAAESGSRATAVKAFALHPLVDSVNVARRLVEGYAEVHPGLAYLR</sequence>
<dbReference type="GO" id="GO:0016616">
    <property type="term" value="F:oxidoreductase activity, acting on the CH-OH group of donors, NAD or NADP as acceptor"/>
    <property type="evidence" value="ECO:0007669"/>
    <property type="project" value="InterPro"/>
</dbReference>
<evidence type="ECO:0000256" key="3">
    <source>
        <dbReference type="ARBA" id="ARBA00022801"/>
    </source>
</evidence>
<feature type="active site" description="Proton donor" evidence="7">
    <location>
        <position position="166"/>
    </location>
</feature>
<dbReference type="SUPFAM" id="SSF56327">
    <property type="entry name" value="LDH C-terminal domain-like"/>
    <property type="match status" value="1"/>
</dbReference>
<dbReference type="OrthoDB" id="9767022at2"/>
<dbReference type="STRING" id="1214101.BN159_1777"/>
<keyword evidence="3 11" id="KW-0378">Hydrolase</keyword>
<reference evidence="13 14" key="1">
    <citation type="journal article" date="2012" name="J. Bacteriol.">
        <title>Genome sequence of the bacterium Streptomyces davawensis JCM 4913 and heterologous production of the unique antibiotic roseoflavin.</title>
        <authorList>
            <person name="Jankowitsch F."/>
            <person name="Schwarz J."/>
            <person name="Ruckert C."/>
            <person name="Gust B."/>
            <person name="Szczepanowski R."/>
            <person name="Blom J."/>
            <person name="Pelzer S."/>
            <person name="Kalinowski J."/>
            <person name="Mack M."/>
        </authorList>
    </citation>
    <scope>NUCLEOTIDE SEQUENCE [LARGE SCALE GENOMIC DNA]</scope>
    <source>
        <strain evidence="14">DSM 101723 / JCM 4913 / KCC S-0913 / 768</strain>
    </source>
</reference>
<dbReference type="Proteomes" id="UP000008043">
    <property type="component" value="Chromosome"/>
</dbReference>
<evidence type="ECO:0000313" key="14">
    <source>
        <dbReference type="Proteomes" id="UP000008043"/>
    </source>
</evidence>
<dbReference type="AlphaFoldDB" id="K4QTC4"/>
<dbReference type="PANTHER" id="PTHR32092:SF5">
    <property type="entry name" value="6-PHOSPHO-BETA-GLUCOSIDASE"/>
    <property type="match status" value="1"/>
</dbReference>
<evidence type="ECO:0000256" key="4">
    <source>
        <dbReference type="ARBA" id="ARBA00023027"/>
    </source>
</evidence>
<keyword evidence="9" id="KW-0170">Cobalt</keyword>
<dbReference type="PROSITE" id="PS01324">
    <property type="entry name" value="GLYCOSYL_HYDROL_F4"/>
    <property type="match status" value="1"/>
</dbReference>
<evidence type="ECO:0000256" key="8">
    <source>
        <dbReference type="PIRSR" id="PIRSR601088-2"/>
    </source>
</evidence>
<dbReference type="eggNOG" id="COG1486">
    <property type="taxonomic scope" value="Bacteria"/>
</dbReference>